<dbReference type="OrthoDB" id="3609723at2"/>
<dbReference type="Gene3D" id="3.40.50.720">
    <property type="entry name" value="NAD(P)-binding Rossmann-like Domain"/>
    <property type="match status" value="1"/>
</dbReference>
<gene>
    <name evidence="6" type="ORF">CAL27_07120</name>
    <name evidence="5" type="ORF">CEG14_04505</name>
</gene>
<proteinExistence type="predicted"/>
<accession>A0A261SVJ8</accession>
<comment type="caution">
    <text evidence="5">The sequence shown here is derived from an EMBL/GenBank/DDBJ whole genome shotgun (WGS) entry which is preliminary data.</text>
</comment>
<dbReference type="GO" id="GO:0050661">
    <property type="term" value="F:NADP binding"/>
    <property type="evidence" value="ECO:0007669"/>
    <property type="project" value="TreeGrafter"/>
</dbReference>
<dbReference type="EMBL" id="NEVL01000001">
    <property type="protein sequence ID" value="OZI41012.1"/>
    <property type="molecule type" value="Genomic_DNA"/>
</dbReference>
<keyword evidence="2" id="KW-0560">Oxidoreductase</keyword>
<dbReference type="InterPro" id="IPR022893">
    <property type="entry name" value="Shikimate_DH_fam"/>
</dbReference>
<comment type="pathway">
    <text evidence="1">Metabolic intermediate biosynthesis; chorismate biosynthesis; chorismate from D-erythrose 4-phosphate and phosphoenolpyruvate: step 4/7.</text>
</comment>
<dbReference type="SUPFAM" id="SSF51735">
    <property type="entry name" value="NAD(P)-binding Rossmann-fold domains"/>
    <property type="match status" value="1"/>
</dbReference>
<dbReference type="GO" id="GO:0004764">
    <property type="term" value="F:shikimate 3-dehydrogenase (NADP+) activity"/>
    <property type="evidence" value="ECO:0007669"/>
    <property type="project" value="InterPro"/>
</dbReference>
<evidence type="ECO:0000313" key="6">
    <source>
        <dbReference type="EMBL" id="OZI69204.1"/>
    </source>
</evidence>
<evidence type="ECO:0000259" key="4">
    <source>
        <dbReference type="Pfam" id="PF08501"/>
    </source>
</evidence>
<protein>
    <submittedName>
        <fullName evidence="5">Shikimate dehydrogenase</fullName>
    </submittedName>
</protein>
<evidence type="ECO:0000256" key="3">
    <source>
        <dbReference type="ARBA" id="ARBA00023141"/>
    </source>
</evidence>
<dbReference type="InterPro" id="IPR046346">
    <property type="entry name" value="Aminoacid_DH-like_N_sf"/>
</dbReference>
<dbReference type="AlphaFoldDB" id="A0A261SVJ8"/>
<dbReference type="Proteomes" id="UP000217005">
    <property type="component" value="Unassembled WGS sequence"/>
</dbReference>
<dbReference type="Proteomes" id="UP000216354">
    <property type="component" value="Unassembled WGS sequence"/>
</dbReference>
<dbReference type="Gene3D" id="3.40.50.10860">
    <property type="entry name" value="Leucine Dehydrogenase, chain A, domain 1"/>
    <property type="match status" value="1"/>
</dbReference>
<dbReference type="Pfam" id="PF08501">
    <property type="entry name" value="Shikimate_dh_N"/>
    <property type="match status" value="1"/>
</dbReference>
<evidence type="ECO:0000256" key="2">
    <source>
        <dbReference type="ARBA" id="ARBA00023002"/>
    </source>
</evidence>
<sequence length="267" mass="28089">MKEITGYTKVMGILADPIEHVKTPQRMNEHLATLGYDGVLVPFHVRPQNLAAAVQGLRGIENLAGVIVTMPHKSAVLALCDEVTPVAQKIGAANVIRREASGRLVAHMLDGEGFVGGLIEAGLDLKGRHAYLAGAGGAANAIGFSLVQAGVASLTVYNRTASRAEDLKARILSLHPHADVRLGTRDPAGFDVVVNATPLGMKPGDALPVDVARLTPEQWVCEVIMQPAETPLLAEARARGCTVHPGAPMLACQIALMARFLGIDAAR</sequence>
<dbReference type="InterPro" id="IPR036291">
    <property type="entry name" value="NAD(P)-bd_dom_sf"/>
</dbReference>
<organism evidence="5 8">
    <name type="scientific">Bordetella genomosp. 1</name>
    <dbReference type="NCBI Taxonomy" id="1395607"/>
    <lineage>
        <taxon>Bacteria</taxon>
        <taxon>Pseudomonadati</taxon>
        <taxon>Pseudomonadota</taxon>
        <taxon>Betaproteobacteria</taxon>
        <taxon>Burkholderiales</taxon>
        <taxon>Alcaligenaceae</taxon>
        <taxon>Bordetella</taxon>
    </lineage>
</organism>
<dbReference type="RefSeq" id="WP_094825124.1">
    <property type="nucleotide sequence ID" value="NZ_NEVL01000001.1"/>
</dbReference>
<feature type="domain" description="Shikimate dehydrogenase substrate binding N-terminal" evidence="4">
    <location>
        <begin position="13"/>
        <end position="96"/>
    </location>
</feature>
<dbReference type="SUPFAM" id="SSF53223">
    <property type="entry name" value="Aminoacid dehydrogenase-like, N-terminal domain"/>
    <property type="match status" value="1"/>
</dbReference>
<dbReference type="InterPro" id="IPR013708">
    <property type="entry name" value="Shikimate_DH-bd_N"/>
</dbReference>
<dbReference type="PANTHER" id="PTHR21089">
    <property type="entry name" value="SHIKIMATE DEHYDROGENASE"/>
    <property type="match status" value="1"/>
</dbReference>
<dbReference type="EMBL" id="NEVR01000001">
    <property type="protein sequence ID" value="OZI69204.1"/>
    <property type="molecule type" value="Genomic_DNA"/>
</dbReference>
<dbReference type="GO" id="GO:0009073">
    <property type="term" value="P:aromatic amino acid family biosynthetic process"/>
    <property type="evidence" value="ECO:0007669"/>
    <property type="project" value="UniProtKB-KW"/>
</dbReference>
<evidence type="ECO:0000256" key="1">
    <source>
        <dbReference type="ARBA" id="ARBA00004871"/>
    </source>
</evidence>
<reference evidence="6 7" key="1">
    <citation type="submission" date="2017-05" db="EMBL/GenBank/DDBJ databases">
        <title>Complete and WGS of Bordetella genogroups.</title>
        <authorList>
            <person name="Spilker T."/>
            <person name="Lipuma J."/>
        </authorList>
    </citation>
    <scope>NUCLEOTIDE SEQUENCE [LARGE SCALE GENOMIC DNA]</scope>
    <source>
        <strain evidence="6 7">AU9795</strain>
    </source>
</reference>
<keyword evidence="7" id="KW-1185">Reference proteome</keyword>
<dbReference type="CDD" id="cd01065">
    <property type="entry name" value="NAD_bind_Shikimate_DH"/>
    <property type="match status" value="1"/>
</dbReference>
<evidence type="ECO:0000313" key="8">
    <source>
        <dbReference type="Proteomes" id="UP000217005"/>
    </source>
</evidence>
<dbReference type="GO" id="GO:0005829">
    <property type="term" value="C:cytosol"/>
    <property type="evidence" value="ECO:0007669"/>
    <property type="project" value="TreeGrafter"/>
</dbReference>
<keyword evidence="3" id="KW-0028">Amino-acid biosynthesis</keyword>
<dbReference type="GO" id="GO:0019632">
    <property type="term" value="P:shikimate metabolic process"/>
    <property type="evidence" value="ECO:0007669"/>
    <property type="project" value="TreeGrafter"/>
</dbReference>
<reference evidence="5 8" key="2">
    <citation type="submission" date="2017-05" db="EMBL/GenBank/DDBJ databases">
        <title>Complete and WGS of Bordetella genogroups.</title>
        <authorList>
            <person name="Spilker T."/>
            <person name="LiPuma J."/>
        </authorList>
    </citation>
    <scope>NUCLEOTIDE SEQUENCE [LARGE SCALE GENOMIC DNA]</scope>
    <source>
        <strain evidence="5 8">AU17610</strain>
    </source>
</reference>
<keyword evidence="3" id="KW-0057">Aromatic amino acid biosynthesis</keyword>
<dbReference type="GO" id="GO:0009423">
    <property type="term" value="P:chorismate biosynthetic process"/>
    <property type="evidence" value="ECO:0007669"/>
    <property type="project" value="TreeGrafter"/>
</dbReference>
<evidence type="ECO:0000313" key="5">
    <source>
        <dbReference type="EMBL" id="OZI41012.1"/>
    </source>
</evidence>
<evidence type="ECO:0000313" key="7">
    <source>
        <dbReference type="Proteomes" id="UP000216354"/>
    </source>
</evidence>
<dbReference type="PANTHER" id="PTHR21089:SF1">
    <property type="entry name" value="BIFUNCTIONAL 3-DEHYDROQUINATE DEHYDRATASE_SHIKIMATE DEHYDROGENASE, CHLOROPLASTIC"/>
    <property type="match status" value="1"/>
</dbReference>
<name>A0A261SVJ8_9BORD</name>